<organism evidence="2 3">
    <name type="scientific">Guyanagaster necrorhizus</name>
    <dbReference type="NCBI Taxonomy" id="856835"/>
    <lineage>
        <taxon>Eukaryota</taxon>
        <taxon>Fungi</taxon>
        <taxon>Dikarya</taxon>
        <taxon>Basidiomycota</taxon>
        <taxon>Agaricomycotina</taxon>
        <taxon>Agaricomycetes</taxon>
        <taxon>Agaricomycetidae</taxon>
        <taxon>Agaricales</taxon>
        <taxon>Marasmiineae</taxon>
        <taxon>Physalacriaceae</taxon>
        <taxon>Guyanagaster</taxon>
    </lineage>
</organism>
<feature type="compositionally biased region" description="Low complexity" evidence="1">
    <location>
        <begin position="35"/>
        <end position="48"/>
    </location>
</feature>
<name>A0A9P8AZG0_9AGAR</name>
<feature type="region of interest" description="Disordered" evidence="1">
    <location>
        <begin position="161"/>
        <end position="191"/>
    </location>
</feature>
<dbReference type="EMBL" id="MU250524">
    <property type="protein sequence ID" value="KAG7451927.1"/>
    <property type="molecule type" value="Genomic_DNA"/>
</dbReference>
<dbReference type="Proteomes" id="UP000812287">
    <property type="component" value="Unassembled WGS sequence"/>
</dbReference>
<feature type="region of interest" description="Disordered" evidence="1">
    <location>
        <begin position="1"/>
        <end position="53"/>
    </location>
</feature>
<accession>A0A9P8AZG0</accession>
<evidence type="ECO:0000313" key="3">
    <source>
        <dbReference type="Proteomes" id="UP000812287"/>
    </source>
</evidence>
<gene>
    <name evidence="2" type="ORF">BT62DRAFT_1071132</name>
</gene>
<evidence type="ECO:0000256" key="1">
    <source>
        <dbReference type="SAM" id="MobiDB-lite"/>
    </source>
</evidence>
<protein>
    <submittedName>
        <fullName evidence="2">Uncharacterized protein</fullName>
    </submittedName>
</protein>
<proteinExistence type="predicted"/>
<comment type="caution">
    <text evidence="2">The sequence shown here is derived from an EMBL/GenBank/DDBJ whole genome shotgun (WGS) entry which is preliminary data.</text>
</comment>
<evidence type="ECO:0000313" key="2">
    <source>
        <dbReference type="EMBL" id="KAG7451927.1"/>
    </source>
</evidence>
<dbReference type="AlphaFoldDB" id="A0A9P8AZG0"/>
<sequence length="232" mass="25456">MDSDDELPHWSVLIGRKSGDGSGKTKVKPGKRKASSSLTPTLRTTKSSKSLKKRRKITITEIIEISTDDEQDNYPKASRSRDRNTKSLFSVAGPATRSQGSNKTSANGTCAHVSTPTACLSKTYFEQLCKQTGQERDFIPRIPKAAAVNGEEGDLDFVSRIPTKAHDGPANMASTSEEEKEDEDARSVTLDITTDLEAPVNMSRTYFERICKWVGHNVDFGGGRMNLRGLNT</sequence>
<feature type="compositionally biased region" description="Polar residues" evidence="1">
    <location>
        <begin position="96"/>
        <end position="108"/>
    </location>
</feature>
<reference evidence="2" key="1">
    <citation type="submission" date="2020-11" db="EMBL/GenBank/DDBJ databases">
        <title>Adaptations for nitrogen fixation in a non-lichenized fungal sporocarp promotes dispersal by wood-feeding termites.</title>
        <authorList>
            <consortium name="DOE Joint Genome Institute"/>
            <person name="Koch R.A."/>
            <person name="Yoon G."/>
            <person name="Arayal U."/>
            <person name="Lail K."/>
            <person name="Amirebrahimi M."/>
            <person name="Labutti K."/>
            <person name="Lipzen A."/>
            <person name="Riley R."/>
            <person name="Barry K."/>
            <person name="Henrissat B."/>
            <person name="Grigoriev I.V."/>
            <person name="Herr J.R."/>
            <person name="Aime M.C."/>
        </authorList>
    </citation>
    <scope>NUCLEOTIDE SEQUENCE</scope>
    <source>
        <strain evidence="2">MCA 3950</strain>
    </source>
</reference>
<feature type="region of interest" description="Disordered" evidence="1">
    <location>
        <begin position="65"/>
        <end position="108"/>
    </location>
</feature>
<dbReference type="OrthoDB" id="2903634at2759"/>
<feature type="compositionally biased region" description="Basic residues" evidence="1">
    <location>
        <begin position="25"/>
        <end position="34"/>
    </location>
</feature>
<dbReference type="RefSeq" id="XP_043045427.1">
    <property type="nucleotide sequence ID" value="XM_043178728.1"/>
</dbReference>
<dbReference type="GeneID" id="66101022"/>
<keyword evidence="3" id="KW-1185">Reference proteome</keyword>